<dbReference type="AlphaFoldDB" id="A0ABD2N1K8"/>
<gene>
    <name evidence="1" type="ORF">HHI36_022684</name>
</gene>
<keyword evidence="2" id="KW-1185">Reference proteome</keyword>
<name>A0ABD2N1K8_9CUCU</name>
<comment type="caution">
    <text evidence="1">The sequence shown here is derived from an EMBL/GenBank/DDBJ whole genome shotgun (WGS) entry which is preliminary data.</text>
</comment>
<protein>
    <submittedName>
        <fullName evidence="1">Uncharacterized protein</fullName>
    </submittedName>
</protein>
<dbReference type="EMBL" id="JABFTP020000042">
    <property type="protein sequence ID" value="KAL3272201.1"/>
    <property type="molecule type" value="Genomic_DNA"/>
</dbReference>
<evidence type="ECO:0000313" key="1">
    <source>
        <dbReference type="EMBL" id="KAL3272201.1"/>
    </source>
</evidence>
<evidence type="ECO:0000313" key="2">
    <source>
        <dbReference type="Proteomes" id="UP001516400"/>
    </source>
</evidence>
<proteinExistence type="predicted"/>
<organism evidence="1 2">
    <name type="scientific">Cryptolaemus montrouzieri</name>
    <dbReference type="NCBI Taxonomy" id="559131"/>
    <lineage>
        <taxon>Eukaryota</taxon>
        <taxon>Metazoa</taxon>
        <taxon>Ecdysozoa</taxon>
        <taxon>Arthropoda</taxon>
        <taxon>Hexapoda</taxon>
        <taxon>Insecta</taxon>
        <taxon>Pterygota</taxon>
        <taxon>Neoptera</taxon>
        <taxon>Endopterygota</taxon>
        <taxon>Coleoptera</taxon>
        <taxon>Polyphaga</taxon>
        <taxon>Cucujiformia</taxon>
        <taxon>Coccinelloidea</taxon>
        <taxon>Coccinellidae</taxon>
        <taxon>Scymninae</taxon>
        <taxon>Scymnini</taxon>
        <taxon>Cryptolaemus</taxon>
    </lineage>
</organism>
<accession>A0ABD2N1K8</accession>
<dbReference type="Proteomes" id="UP001516400">
    <property type="component" value="Unassembled WGS sequence"/>
</dbReference>
<reference evidence="1 2" key="1">
    <citation type="journal article" date="2021" name="BMC Biol.">
        <title>Horizontally acquired antibacterial genes associated with adaptive radiation of ladybird beetles.</title>
        <authorList>
            <person name="Li H.S."/>
            <person name="Tang X.F."/>
            <person name="Huang Y.H."/>
            <person name="Xu Z.Y."/>
            <person name="Chen M.L."/>
            <person name="Du X.Y."/>
            <person name="Qiu B.Y."/>
            <person name="Chen P.T."/>
            <person name="Zhang W."/>
            <person name="Slipinski A."/>
            <person name="Escalona H.E."/>
            <person name="Waterhouse R.M."/>
            <person name="Zwick A."/>
            <person name="Pang H."/>
        </authorList>
    </citation>
    <scope>NUCLEOTIDE SEQUENCE [LARGE SCALE GENOMIC DNA]</scope>
    <source>
        <strain evidence="1">SYSU2018</strain>
    </source>
</reference>
<sequence length="120" mass="14365">MNLSQTDIKEPLEYNEVENKTFVRHFIDANGKMWERDYFHEAHVESTFLQNKNEYRATQPVNVKEIEETKSLMNEFIAGDGEIRNQEMLIKYETAEDFNIEESNGRLFLKLKLNYLKRII</sequence>